<dbReference type="Gene3D" id="3.40.50.300">
    <property type="entry name" value="P-loop containing nucleotide triphosphate hydrolases"/>
    <property type="match status" value="2"/>
</dbReference>
<dbReference type="InterPro" id="IPR051055">
    <property type="entry name" value="PIF1_helicase"/>
</dbReference>
<proteinExistence type="inferred from homology"/>
<keyword evidence="2" id="KW-0233">DNA recombination</keyword>
<sequence>MNDFDSDVEEETVNEPSPSTSNYCYSLECALRIESTSSGIRKATVQSKKGIVTVGRNAERKIVLQVEICESTRGRQAHISYALQDCRVHEKAISQGRGGIEIPSKNLTIFMTNCAPRKLNVFLKTLHAKIELMNAERNGVNTPIAVKRERMLNGCLPEVFTKLSPLTVGEIRKVRRLRGVVDSPLSRPSNSNTPQRGVRQQQQIQQTPTTSRKSPRIARRNSGGATPKRTGNLMPRLAPAIIPIQLSDEQRAILRAVVSGRQSVFFTGNAGTGKSLVLQRIIEMLPADTTVITAATGVAACQLGGMTLHSFGGFGVGGIPKEDCLRIAEGKKQVVQNWKKLTHLVIDEISMVDAQYFTCLEYVARKIRDQEKPSPFGGIQLVITGDFLQLPPVSKDKEPMFCFESPAWNASISTTILLKQVRRQNDIQFIRLLQEIRVGNCPPWILSTLQATRTNRFAQSVIATRLCTHSADAEQVNKHNLRELRGTEKTFMAEDSEPVNENAAGLIPKCLILKVNAQVMLTKNLDLSRGLSNGARGVVTDFSPSGYPLVKFLANKEEPVELRPMRFQLKGGSSDHSVFRRQLPLQLAWAISIHKSQGLTLDAVEMDLQKIFAEGQTYVALSRARSLDALKVSGFHANCVRANKKVVKYYETLNENLDEDAENYPPISLPKRTRLSF</sequence>
<dbReference type="SUPFAM" id="SSF52540">
    <property type="entry name" value="P-loop containing nucleoside triphosphate hydrolases"/>
    <property type="match status" value="2"/>
</dbReference>
<protein>
    <recommendedName>
        <fullName evidence="2">ATP-dependent DNA helicase</fullName>
        <ecNumber evidence="2">5.6.2.3</ecNumber>
    </recommendedName>
</protein>
<dbReference type="GO" id="GO:0043139">
    <property type="term" value="F:5'-3' DNA helicase activity"/>
    <property type="evidence" value="ECO:0007669"/>
    <property type="project" value="UniProtKB-EC"/>
</dbReference>
<dbReference type="Pfam" id="PF05970">
    <property type="entry name" value="PIF1"/>
    <property type="match status" value="1"/>
</dbReference>
<comment type="similarity">
    <text evidence="2">Belongs to the helicase family.</text>
</comment>
<dbReference type="Proteomes" id="UP000887575">
    <property type="component" value="Unassembled WGS sequence"/>
</dbReference>
<evidence type="ECO:0000259" key="6">
    <source>
        <dbReference type="Pfam" id="PF25344"/>
    </source>
</evidence>
<feature type="region of interest" description="Disordered" evidence="3">
    <location>
        <begin position="181"/>
        <end position="233"/>
    </location>
</feature>
<dbReference type="Pfam" id="PF25344">
    <property type="entry name" value="PH_LRR1"/>
    <property type="match status" value="1"/>
</dbReference>
<dbReference type="InterPro" id="IPR027417">
    <property type="entry name" value="P-loop_NTPase"/>
</dbReference>
<organism evidence="7 8">
    <name type="scientific">Mesorhabditis belari</name>
    <dbReference type="NCBI Taxonomy" id="2138241"/>
    <lineage>
        <taxon>Eukaryota</taxon>
        <taxon>Metazoa</taxon>
        <taxon>Ecdysozoa</taxon>
        <taxon>Nematoda</taxon>
        <taxon>Chromadorea</taxon>
        <taxon>Rhabditida</taxon>
        <taxon>Rhabditina</taxon>
        <taxon>Rhabditomorpha</taxon>
        <taxon>Rhabditoidea</taxon>
        <taxon>Rhabditidae</taxon>
        <taxon>Mesorhabditinae</taxon>
        <taxon>Mesorhabditis</taxon>
    </lineage>
</organism>
<evidence type="ECO:0000313" key="8">
    <source>
        <dbReference type="WBParaSite" id="MBELARI_LOCUS19826"/>
    </source>
</evidence>
<keyword evidence="7" id="KW-1185">Reference proteome</keyword>
<dbReference type="GO" id="GO:0005524">
    <property type="term" value="F:ATP binding"/>
    <property type="evidence" value="ECO:0007669"/>
    <property type="project" value="UniProtKB-KW"/>
</dbReference>
<dbReference type="PANTHER" id="PTHR47642">
    <property type="entry name" value="ATP-DEPENDENT DNA HELICASE"/>
    <property type="match status" value="1"/>
</dbReference>
<dbReference type="Pfam" id="PF21530">
    <property type="entry name" value="Pif1_2B_dom"/>
    <property type="match status" value="1"/>
</dbReference>
<reference evidence="8" key="1">
    <citation type="submission" date="2024-02" db="UniProtKB">
        <authorList>
            <consortium name="WormBaseParasite"/>
        </authorList>
    </citation>
    <scope>IDENTIFICATION</scope>
</reference>
<dbReference type="CDD" id="cd18809">
    <property type="entry name" value="SF1_C_RecD"/>
    <property type="match status" value="1"/>
</dbReference>
<name>A0AAF3F1W3_9BILA</name>
<evidence type="ECO:0000259" key="5">
    <source>
        <dbReference type="Pfam" id="PF21530"/>
    </source>
</evidence>
<dbReference type="GO" id="GO:0006281">
    <property type="term" value="P:DNA repair"/>
    <property type="evidence" value="ECO:0007669"/>
    <property type="project" value="UniProtKB-KW"/>
</dbReference>
<evidence type="ECO:0000313" key="7">
    <source>
        <dbReference type="Proteomes" id="UP000887575"/>
    </source>
</evidence>
<keyword evidence="1" id="KW-0539">Nucleus</keyword>
<dbReference type="GO" id="GO:0016787">
    <property type="term" value="F:hydrolase activity"/>
    <property type="evidence" value="ECO:0007669"/>
    <property type="project" value="UniProtKB-KW"/>
</dbReference>
<dbReference type="AlphaFoldDB" id="A0AAF3F1W3"/>
<dbReference type="WBParaSite" id="MBELARI_LOCUS19826">
    <property type="protein sequence ID" value="MBELARI_LOCUS19826"/>
    <property type="gene ID" value="MBELARI_LOCUS19826"/>
</dbReference>
<dbReference type="InterPro" id="IPR057437">
    <property type="entry name" value="PIF1/LRR1_PH"/>
</dbReference>
<evidence type="ECO:0000259" key="4">
    <source>
        <dbReference type="Pfam" id="PF05970"/>
    </source>
</evidence>
<evidence type="ECO:0000256" key="3">
    <source>
        <dbReference type="SAM" id="MobiDB-lite"/>
    </source>
</evidence>
<keyword evidence="2" id="KW-0378">Hydrolase</keyword>
<keyword evidence="2" id="KW-0347">Helicase</keyword>
<dbReference type="PANTHER" id="PTHR47642:SF7">
    <property type="entry name" value="ATP-DEPENDENT DNA HELICASE PIF1"/>
    <property type="match status" value="1"/>
</dbReference>
<dbReference type="InterPro" id="IPR049163">
    <property type="entry name" value="Pif1-like_2B_dom"/>
</dbReference>
<comment type="catalytic activity">
    <reaction evidence="2">
        <text>ATP + H2O = ADP + phosphate + H(+)</text>
        <dbReference type="Rhea" id="RHEA:13065"/>
        <dbReference type="ChEBI" id="CHEBI:15377"/>
        <dbReference type="ChEBI" id="CHEBI:15378"/>
        <dbReference type="ChEBI" id="CHEBI:30616"/>
        <dbReference type="ChEBI" id="CHEBI:43474"/>
        <dbReference type="ChEBI" id="CHEBI:456216"/>
        <dbReference type="EC" id="5.6.2.3"/>
    </reaction>
</comment>
<evidence type="ECO:0000256" key="2">
    <source>
        <dbReference type="RuleBase" id="RU363044"/>
    </source>
</evidence>
<evidence type="ECO:0000256" key="1">
    <source>
        <dbReference type="ARBA" id="ARBA00023242"/>
    </source>
</evidence>
<feature type="compositionally biased region" description="Low complexity" evidence="3">
    <location>
        <begin position="193"/>
        <end position="210"/>
    </location>
</feature>
<keyword evidence="2" id="KW-0067">ATP-binding</keyword>
<dbReference type="GO" id="GO:0000723">
    <property type="term" value="P:telomere maintenance"/>
    <property type="evidence" value="ECO:0007669"/>
    <property type="project" value="InterPro"/>
</dbReference>
<dbReference type="InterPro" id="IPR010285">
    <property type="entry name" value="DNA_helicase_pif1-like_DEAD"/>
</dbReference>
<keyword evidence="2" id="KW-0227">DNA damage</keyword>
<feature type="domain" description="DNA helicase Pif1-like DEAD-box helicase" evidence="4">
    <location>
        <begin position="245"/>
        <end position="441"/>
    </location>
</feature>
<accession>A0AAF3F1W3</accession>
<feature type="domain" description="DNA helicase Pif1-like 2B" evidence="5">
    <location>
        <begin position="502"/>
        <end position="542"/>
    </location>
</feature>
<comment type="cofactor">
    <cofactor evidence="2">
        <name>Mg(2+)</name>
        <dbReference type="ChEBI" id="CHEBI:18420"/>
    </cofactor>
</comment>
<keyword evidence="2" id="KW-0234">DNA repair</keyword>
<feature type="domain" description="PIF1/LRR1 pleckstrin homology" evidence="6">
    <location>
        <begin position="26"/>
        <end position="131"/>
    </location>
</feature>
<keyword evidence="2" id="KW-0547">Nucleotide-binding</keyword>
<dbReference type="GO" id="GO:0006310">
    <property type="term" value="P:DNA recombination"/>
    <property type="evidence" value="ECO:0007669"/>
    <property type="project" value="UniProtKB-KW"/>
</dbReference>
<dbReference type="EC" id="5.6.2.3" evidence="2"/>
<dbReference type="CDD" id="cd18037">
    <property type="entry name" value="DEXSc_Pif1_like"/>
    <property type="match status" value="1"/>
</dbReference>